<sequence length="202" mass="22201">MHYARTATSHKGYALTVGQKRRAWTARGAGDAASRLQNTAVAEVVKRRRTGGKGSTPRGWWQRCASHPPFIRGPHAHLPAQIAPHGPSSSTDASFKPGPGRYERVCTDMYAARLRPPQKAEARIRFTARSARFDVADGSLRLCIAIPGRVRVARERAFGCAAPARRLSDPWCTELGRRSSVPPYAVTAVQRPRVQSRKSDAH</sequence>
<name>A0A1Y2IAV2_TRAC3</name>
<keyword evidence="2" id="KW-1185">Reference proteome</keyword>
<accession>A0A1Y2IAV2</accession>
<proteinExistence type="predicted"/>
<dbReference type="EMBL" id="KZ084141">
    <property type="protein sequence ID" value="OSC98226.1"/>
    <property type="molecule type" value="Genomic_DNA"/>
</dbReference>
<gene>
    <name evidence="1" type="ORF">PYCCODRAFT_1029030</name>
</gene>
<evidence type="ECO:0000313" key="2">
    <source>
        <dbReference type="Proteomes" id="UP000193067"/>
    </source>
</evidence>
<dbReference type="Proteomes" id="UP000193067">
    <property type="component" value="Unassembled WGS sequence"/>
</dbReference>
<reference evidence="1 2" key="1">
    <citation type="journal article" date="2015" name="Biotechnol. Biofuels">
        <title>Enhanced degradation of softwood versus hardwood by the white-rot fungus Pycnoporus coccineus.</title>
        <authorList>
            <person name="Couturier M."/>
            <person name="Navarro D."/>
            <person name="Chevret D."/>
            <person name="Henrissat B."/>
            <person name="Piumi F."/>
            <person name="Ruiz-Duenas F.J."/>
            <person name="Martinez A.T."/>
            <person name="Grigoriev I.V."/>
            <person name="Riley R."/>
            <person name="Lipzen A."/>
            <person name="Berrin J.G."/>
            <person name="Master E.R."/>
            <person name="Rosso M.N."/>
        </authorList>
    </citation>
    <scope>NUCLEOTIDE SEQUENCE [LARGE SCALE GENOMIC DNA]</scope>
    <source>
        <strain evidence="1 2">BRFM310</strain>
    </source>
</reference>
<evidence type="ECO:0000313" key="1">
    <source>
        <dbReference type="EMBL" id="OSC98226.1"/>
    </source>
</evidence>
<dbReference type="AlphaFoldDB" id="A0A1Y2IAV2"/>
<protein>
    <submittedName>
        <fullName evidence="1">Uncharacterized protein</fullName>
    </submittedName>
</protein>
<organism evidence="1 2">
    <name type="scientific">Trametes coccinea (strain BRFM310)</name>
    <name type="common">Pycnoporus coccineus</name>
    <dbReference type="NCBI Taxonomy" id="1353009"/>
    <lineage>
        <taxon>Eukaryota</taxon>
        <taxon>Fungi</taxon>
        <taxon>Dikarya</taxon>
        <taxon>Basidiomycota</taxon>
        <taxon>Agaricomycotina</taxon>
        <taxon>Agaricomycetes</taxon>
        <taxon>Polyporales</taxon>
        <taxon>Polyporaceae</taxon>
        <taxon>Trametes</taxon>
    </lineage>
</organism>